<sequence>MPKACIKTHIKAHILLVAFAAVFCDAAPLHAQDRAGPVEPNAVFIPQAQPRQAKSATAPARRPAPKAAGQDQAQATVAAPGARVGALPNGASAISEIYGDWTLNCSTDKGAKVCTLSQAQVNKEGQRAFAIELRIAKEGASEGTILMPFGLKLDAGVILKLDDKDLGHGLRFSTCVAQGCLLPITFPSAGMNAIRNAKAFAVGALSVSNGQAVTFNVSLNGFAVAVDRAIQLAS</sequence>
<dbReference type="EMBL" id="JAAVLW010000004">
    <property type="protein sequence ID" value="NOJ47668.1"/>
    <property type="molecule type" value="Genomic_DNA"/>
</dbReference>
<accession>A0A7Y4M2E2</accession>
<evidence type="ECO:0000313" key="4">
    <source>
        <dbReference type="Proteomes" id="UP000528734"/>
    </source>
</evidence>
<dbReference type="InterPro" id="IPR038696">
    <property type="entry name" value="IalB_sf"/>
</dbReference>
<evidence type="ECO:0000256" key="1">
    <source>
        <dbReference type="SAM" id="MobiDB-lite"/>
    </source>
</evidence>
<dbReference type="Gene3D" id="2.60.40.1880">
    <property type="entry name" value="Invasion associated locus B (IalB) protein"/>
    <property type="match status" value="1"/>
</dbReference>
<dbReference type="Pfam" id="PF06776">
    <property type="entry name" value="IalB"/>
    <property type="match status" value="1"/>
</dbReference>
<feature type="chain" id="PRO_5030664744" evidence="2">
    <location>
        <begin position="32"/>
        <end position="234"/>
    </location>
</feature>
<reference evidence="3 4" key="1">
    <citation type="submission" date="2020-03" db="EMBL/GenBank/DDBJ databases">
        <title>Bradyrhizobium diversity isolated from nodules of Muelleranthus trifoliolatus.</title>
        <authorList>
            <person name="Klepa M."/>
            <person name="Helene L."/>
            <person name="Hungria M."/>
        </authorList>
    </citation>
    <scope>NUCLEOTIDE SEQUENCE [LARGE SCALE GENOMIC DNA]</scope>
    <source>
        <strain evidence="3 4">WSM 1744</strain>
    </source>
</reference>
<protein>
    <submittedName>
        <fullName evidence="3">Invasion associated locus B family protein</fullName>
    </submittedName>
</protein>
<evidence type="ECO:0000256" key="2">
    <source>
        <dbReference type="SAM" id="SignalP"/>
    </source>
</evidence>
<dbReference type="AlphaFoldDB" id="A0A7Y4M2E2"/>
<keyword evidence="2" id="KW-0732">Signal</keyword>
<comment type="caution">
    <text evidence="3">The sequence shown here is derived from an EMBL/GenBank/DDBJ whole genome shotgun (WGS) entry which is preliminary data.</text>
</comment>
<organism evidence="3 4">
    <name type="scientific">Bradyrhizobium archetypum</name>
    <dbReference type="NCBI Taxonomy" id="2721160"/>
    <lineage>
        <taxon>Bacteria</taxon>
        <taxon>Pseudomonadati</taxon>
        <taxon>Pseudomonadota</taxon>
        <taxon>Alphaproteobacteria</taxon>
        <taxon>Hyphomicrobiales</taxon>
        <taxon>Nitrobacteraceae</taxon>
        <taxon>Bradyrhizobium</taxon>
    </lineage>
</organism>
<feature type="compositionally biased region" description="Low complexity" evidence="1">
    <location>
        <begin position="53"/>
        <end position="68"/>
    </location>
</feature>
<dbReference type="Proteomes" id="UP000528734">
    <property type="component" value="Unassembled WGS sequence"/>
</dbReference>
<gene>
    <name evidence="3" type="ORF">HCN50_15650</name>
</gene>
<name>A0A7Y4M2E2_9BRAD</name>
<evidence type="ECO:0000313" key="3">
    <source>
        <dbReference type="EMBL" id="NOJ47668.1"/>
    </source>
</evidence>
<proteinExistence type="predicted"/>
<feature type="signal peptide" evidence="2">
    <location>
        <begin position="1"/>
        <end position="31"/>
    </location>
</feature>
<keyword evidence="4" id="KW-1185">Reference proteome</keyword>
<dbReference type="InterPro" id="IPR010642">
    <property type="entry name" value="Invasion_prot_B"/>
</dbReference>
<feature type="region of interest" description="Disordered" evidence="1">
    <location>
        <begin position="47"/>
        <end position="75"/>
    </location>
</feature>